<evidence type="ECO:0000256" key="1">
    <source>
        <dbReference type="SAM" id="Phobius"/>
    </source>
</evidence>
<feature type="transmembrane region" description="Helical" evidence="1">
    <location>
        <begin position="175"/>
        <end position="196"/>
    </location>
</feature>
<reference evidence="2 3" key="2">
    <citation type="submission" date="2017-10" db="EMBL/GenBank/DDBJ databases">
        <authorList>
            <person name="Banno H."/>
            <person name="Chua N.-H."/>
        </authorList>
    </citation>
    <scope>NUCLEOTIDE SEQUENCE [LARGE SCALE GENOMIC DNA]</scope>
    <source>
        <strain evidence="2 3">JK623</strain>
    </source>
</reference>
<dbReference type="InterPro" id="IPR006938">
    <property type="entry name" value="DUF624"/>
</dbReference>
<sequence length="241" mass="27487">MDQIFNADNRFFRGLSKIIDCVVISFCWFICCVPSITIVFMCVSAANYLLMPLLIPLMVLVGPASSALYYVTVKNIRRSQGYCFREFWNGFRNSFKPAFLAGMVSMGFFLLMLFDTYVVSAYLYDAKIGPVSWIFVVMALFCVMWSINLFAYIARFDDKARVAIKNSLIIGIANLPKSFVQLVITVAVIVGCYLIWPLTFAAMFIVPAILTLIISMLMEKTFRKYMSEEDIASEDEKTRVY</sequence>
<reference evidence="2 3" key="1">
    <citation type="submission" date="2017-10" db="EMBL/GenBank/DDBJ databases">
        <title>Resolving the taxonomy of Roseburia spp., Eubacterium rectale and Agathobacter spp. through phylogenomic analysis.</title>
        <authorList>
            <person name="Sheridan P.O."/>
            <person name="Walker A.W."/>
            <person name="Duncan S.H."/>
            <person name="Scott K.P."/>
            <person name="Toole P.W.O."/>
            <person name="Luis P."/>
            <person name="Flint H.J."/>
        </authorList>
    </citation>
    <scope>NUCLEOTIDE SEQUENCE [LARGE SCALE GENOMIC DNA]</scope>
    <source>
        <strain evidence="2 3">JK623</strain>
    </source>
</reference>
<proteinExistence type="predicted"/>
<accession>A0A2G3E0Q3</accession>
<gene>
    <name evidence="2" type="ORF">CSX02_11160</name>
</gene>
<comment type="caution">
    <text evidence="2">The sequence shown here is derived from an EMBL/GenBank/DDBJ whole genome shotgun (WGS) entry which is preliminary data.</text>
</comment>
<keyword evidence="1" id="KW-1133">Transmembrane helix</keyword>
<name>A0A2G3E0Q3_9FIRM</name>
<dbReference type="RefSeq" id="WP_099386734.1">
    <property type="nucleotide sequence ID" value="NZ_JANSWH010000082.1"/>
</dbReference>
<keyword evidence="1" id="KW-0812">Transmembrane</keyword>
<feature type="transmembrane region" description="Helical" evidence="1">
    <location>
        <begin position="133"/>
        <end position="154"/>
    </location>
</feature>
<dbReference type="Pfam" id="PF04854">
    <property type="entry name" value="DUF624"/>
    <property type="match status" value="1"/>
</dbReference>
<evidence type="ECO:0008006" key="4">
    <source>
        <dbReference type="Google" id="ProtNLM"/>
    </source>
</evidence>
<dbReference type="AlphaFoldDB" id="A0A2G3E0Q3"/>
<feature type="transmembrane region" description="Helical" evidence="1">
    <location>
        <begin position="53"/>
        <end position="73"/>
    </location>
</feature>
<evidence type="ECO:0000313" key="3">
    <source>
        <dbReference type="Proteomes" id="UP000224563"/>
    </source>
</evidence>
<keyword evidence="3" id="KW-1185">Reference proteome</keyword>
<protein>
    <recommendedName>
        <fullName evidence="4">DUF624 domain-containing protein</fullName>
    </recommendedName>
</protein>
<feature type="transmembrane region" description="Helical" evidence="1">
    <location>
        <begin position="21"/>
        <end position="47"/>
    </location>
</feature>
<feature type="transmembrane region" description="Helical" evidence="1">
    <location>
        <begin position="202"/>
        <end position="218"/>
    </location>
</feature>
<feature type="transmembrane region" description="Helical" evidence="1">
    <location>
        <begin position="94"/>
        <end position="113"/>
    </location>
</feature>
<dbReference type="EMBL" id="PDYG01000123">
    <property type="protein sequence ID" value="PHU36725.1"/>
    <property type="molecule type" value="Genomic_DNA"/>
</dbReference>
<organism evidence="2 3">
    <name type="scientific">Agathobacter ruminis</name>
    <dbReference type="NCBI Taxonomy" id="1712665"/>
    <lineage>
        <taxon>Bacteria</taxon>
        <taxon>Bacillati</taxon>
        <taxon>Bacillota</taxon>
        <taxon>Clostridia</taxon>
        <taxon>Lachnospirales</taxon>
        <taxon>Lachnospiraceae</taxon>
        <taxon>Agathobacter</taxon>
    </lineage>
</organism>
<dbReference type="Proteomes" id="UP000224563">
    <property type="component" value="Unassembled WGS sequence"/>
</dbReference>
<evidence type="ECO:0000313" key="2">
    <source>
        <dbReference type="EMBL" id="PHU36725.1"/>
    </source>
</evidence>
<keyword evidence="1" id="KW-0472">Membrane</keyword>